<protein>
    <submittedName>
        <fullName evidence="2">Uncharacterized protein</fullName>
    </submittedName>
</protein>
<keyword evidence="3" id="KW-1185">Reference proteome</keyword>
<evidence type="ECO:0000313" key="2">
    <source>
        <dbReference type="EMBL" id="UQX88713.1"/>
    </source>
</evidence>
<proteinExistence type="predicted"/>
<sequence>MTAHHPDATTVRLAVGDQDMRRFLYVESVRDADGGQIKISRELEDELNDFAADLDPVHCDVTDVRRRRERGRLRRSRSRSRPARSPT</sequence>
<accession>A0ABY4QYK5</accession>
<gene>
    <name evidence="2" type="ORF">M6D93_01615</name>
</gene>
<dbReference type="RefSeq" id="WP_249772424.1">
    <property type="nucleotide sequence ID" value="NZ_CP097332.1"/>
</dbReference>
<evidence type="ECO:0000313" key="3">
    <source>
        <dbReference type="Proteomes" id="UP001056336"/>
    </source>
</evidence>
<dbReference type="EMBL" id="CP097332">
    <property type="protein sequence ID" value="UQX88713.1"/>
    <property type="molecule type" value="Genomic_DNA"/>
</dbReference>
<organism evidence="2 3">
    <name type="scientific">Jatrophihabitans telluris</name>
    <dbReference type="NCBI Taxonomy" id="2038343"/>
    <lineage>
        <taxon>Bacteria</taxon>
        <taxon>Bacillati</taxon>
        <taxon>Actinomycetota</taxon>
        <taxon>Actinomycetes</taxon>
        <taxon>Jatrophihabitantales</taxon>
        <taxon>Jatrophihabitantaceae</taxon>
        <taxon>Jatrophihabitans</taxon>
    </lineage>
</organism>
<reference evidence="2" key="1">
    <citation type="journal article" date="2018" name="Int. J. Syst. Evol. Microbiol.">
        <title>Jatrophihabitans telluris sp. nov., isolated from sediment soil of lava forest wetlands and the emended description of the genus Jatrophihabitans.</title>
        <authorList>
            <person name="Lee K.C."/>
            <person name="Suh M.K."/>
            <person name="Eom M.K."/>
            <person name="Kim K.K."/>
            <person name="Kim J.S."/>
            <person name="Kim D.S."/>
            <person name="Ko S.H."/>
            <person name="Shin Y.K."/>
            <person name="Lee J.S."/>
        </authorList>
    </citation>
    <scope>NUCLEOTIDE SEQUENCE</scope>
    <source>
        <strain evidence="2">N237</strain>
    </source>
</reference>
<dbReference type="Proteomes" id="UP001056336">
    <property type="component" value="Chromosome"/>
</dbReference>
<name>A0ABY4QYK5_9ACTN</name>
<evidence type="ECO:0000256" key="1">
    <source>
        <dbReference type="SAM" id="MobiDB-lite"/>
    </source>
</evidence>
<feature type="region of interest" description="Disordered" evidence="1">
    <location>
        <begin position="68"/>
        <end position="87"/>
    </location>
</feature>
<reference evidence="2" key="2">
    <citation type="submission" date="2022-05" db="EMBL/GenBank/DDBJ databases">
        <authorList>
            <person name="Kim J.-S."/>
            <person name="Lee K."/>
            <person name="Suh M."/>
            <person name="Eom M."/>
            <person name="Kim J.-S."/>
            <person name="Kim D.-S."/>
            <person name="Ko S.-H."/>
            <person name="Shin Y."/>
            <person name="Lee J.-S."/>
        </authorList>
    </citation>
    <scope>NUCLEOTIDE SEQUENCE</scope>
    <source>
        <strain evidence="2">N237</strain>
    </source>
</reference>